<evidence type="ECO:0000256" key="3">
    <source>
        <dbReference type="ARBA" id="ARBA00023163"/>
    </source>
</evidence>
<reference evidence="6 7" key="1">
    <citation type="journal article" date="2015" name="Genome Announc.">
        <title>Complete Genome Sequence of Steroid-Transforming Nocardioides simplex VKM Ac-2033D.</title>
        <authorList>
            <person name="Shtratnikova V.Y."/>
            <person name="Schelkunov M.I."/>
            <person name="Pekov Y.A."/>
            <person name="Fokina V.V."/>
            <person name="Logacheva M.D."/>
            <person name="Sokolov S.L."/>
            <person name="Bragin E.Y."/>
            <person name="Ashapkin V.V."/>
            <person name="Donova M.V."/>
        </authorList>
    </citation>
    <scope>NUCLEOTIDE SEQUENCE [LARGE SCALE GENOMIC DNA]</scope>
    <source>
        <strain evidence="6 7">VKM Ac-2033D</strain>
    </source>
</reference>
<evidence type="ECO:0000313" key="6">
    <source>
        <dbReference type="EMBL" id="AIY16657.1"/>
    </source>
</evidence>
<dbReference type="GeneID" id="96608786"/>
<dbReference type="PANTHER" id="PTHR30055:SF148">
    <property type="entry name" value="TETR-FAMILY TRANSCRIPTIONAL REGULATOR"/>
    <property type="match status" value="1"/>
</dbReference>
<dbReference type="STRING" id="2045.KR76_07555"/>
<sequence length="188" mass="20228">MDQTRRRPGGRSADVRARVHGATLALLAEQGYEALQLTDVAARAGVNKTTVYRRWTTKAQLVAGLVAELADERVPTPDTGSLQGDLAAMLAQVAALLDERAVRAVLRAVVTLADDDAAVDELRRTFWDDQLAGAGVVVTRAIARGELPDGTAPRLFLERVFGPVYFRVLLGGRALTPAELDLLSRTGR</sequence>
<evidence type="ECO:0000256" key="2">
    <source>
        <dbReference type="ARBA" id="ARBA00023125"/>
    </source>
</evidence>
<feature type="DNA-binding region" description="H-T-H motif" evidence="4">
    <location>
        <begin position="36"/>
        <end position="55"/>
    </location>
</feature>
<dbReference type="GO" id="GO:0003700">
    <property type="term" value="F:DNA-binding transcription factor activity"/>
    <property type="evidence" value="ECO:0007669"/>
    <property type="project" value="TreeGrafter"/>
</dbReference>
<evidence type="ECO:0000313" key="7">
    <source>
        <dbReference type="Proteomes" id="UP000030300"/>
    </source>
</evidence>
<gene>
    <name evidence="6" type="ORF">KR76_07555</name>
</gene>
<dbReference type="Pfam" id="PF16859">
    <property type="entry name" value="TetR_C_11"/>
    <property type="match status" value="1"/>
</dbReference>
<dbReference type="HOGENOM" id="CLU_069356_25_2_11"/>
<keyword evidence="2 4" id="KW-0238">DNA-binding</keyword>
<feature type="domain" description="HTH tetR-type" evidence="5">
    <location>
        <begin position="13"/>
        <end position="73"/>
    </location>
</feature>
<evidence type="ECO:0000256" key="1">
    <source>
        <dbReference type="ARBA" id="ARBA00023015"/>
    </source>
</evidence>
<dbReference type="RefSeq" id="WP_038677512.1">
    <property type="nucleotide sequence ID" value="NZ_BJMC01000017.1"/>
</dbReference>
<proteinExistence type="predicted"/>
<dbReference type="Gene3D" id="1.10.10.60">
    <property type="entry name" value="Homeodomain-like"/>
    <property type="match status" value="1"/>
</dbReference>
<dbReference type="PROSITE" id="PS50977">
    <property type="entry name" value="HTH_TETR_2"/>
    <property type="match status" value="1"/>
</dbReference>
<dbReference type="AlphaFoldDB" id="A0A0A1DJ17"/>
<evidence type="ECO:0000259" key="5">
    <source>
        <dbReference type="PROSITE" id="PS50977"/>
    </source>
</evidence>
<dbReference type="SUPFAM" id="SSF46689">
    <property type="entry name" value="Homeodomain-like"/>
    <property type="match status" value="1"/>
</dbReference>
<dbReference type="GO" id="GO:0000976">
    <property type="term" value="F:transcription cis-regulatory region binding"/>
    <property type="evidence" value="ECO:0007669"/>
    <property type="project" value="TreeGrafter"/>
</dbReference>
<dbReference type="SUPFAM" id="SSF48498">
    <property type="entry name" value="Tetracyclin repressor-like, C-terminal domain"/>
    <property type="match status" value="1"/>
</dbReference>
<dbReference type="Gene3D" id="1.10.357.10">
    <property type="entry name" value="Tetracycline Repressor, domain 2"/>
    <property type="match status" value="1"/>
</dbReference>
<keyword evidence="7" id="KW-1185">Reference proteome</keyword>
<name>A0A0A1DJ17_NOCSI</name>
<dbReference type="EMBL" id="CP009896">
    <property type="protein sequence ID" value="AIY16657.1"/>
    <property type="molecule type" value="Genomic_DNA"/>
</dbReference>
<dbReference type="PRINTS" id="PR00455">
    <property type="entry name" value="HTHTETR"/>
</dbReference>
<dbReference type="InterPro" id="IPR050109">
    <property type="entry name" value="HTH-type_TetR-like_transc_reg"/>
</dbReference>
<accession>A0A0A1DJ17</accession>
<dbReference type="PANTHER" id="PTHR30055">
    <property type="entry name" value="HTH-TYPE TRANSCRIPTIONAL REGULATOR RUTR"/>
    <property type="match status" value="1"/>
</dbReference>
<dbReference type="KEGG" id="psim:KR76_07555"/>
<dbReference type="eggNOG" id="COG1309">
    <property type="taxonomic scope" value="Bacteria"/>
</dbReference>
<keyword evidence="1" id="KW-0805">Transcription regulation</keyword>
<dbReference type="Pfam" id="PF00440">
    <property type="entry name" value="TetR_N"/>
    <property type="match status" value="1"/>
</dbReference>
<dbReference type="InterPro" id="IPR009057">
    <property type="entry name" value="Homeodomain-like_sf"/>
</dbReference>
<dbReference type="Proteomes" id="UP000030300">
    <property type="component" value="Chromosome"/>
</dbReference>
<organism evidence="6 7">
    <name type="scientific">Nocardioides simplex</name>
    <name type="common">Arthrobacter simplex</name>
    <dbReference type="NCBI Taxonomy" id="2045"/>
    <lineage>
        <taxon>Bacteria</taxon>
        <taxon>Bacillati</taxon>
        <taxon>Actinomycetota</taxon>
        <taxon>Actinomycetes</taxon>
        <taxon>Propionibacteriales</taxon>
        <taxon>Nocardioidaceae</taxon>
        <taxon>Pimelobacter</taxon>
    </lineage>
</organism>
<protein>
    <submittedName>
        <fullName evidence="6">Transcriptional regulator, TetR family</fullName>
    </submittedName>
</protein>
<dbReference type="InterPro" id="IPR001647">
    <property type="entry name" value="HTH_TetR"/>
</dbReference>
<dbReference type="InterPro" id="IPR036271">
    <property type="entry name" value="Tet_transcr_reg_TetR-rel_C_sf"/>
</dbReference>
<evidence type="ECO:0000256" key="4">
    <source>
        <dbReference type="PROSITE-ProRule" id="PRU00335"/>
    </source>
</evidence>
<keyword evidence="3" id="KW-0804">Transcription</keyword>
<dbReference type="InterPro" id="IPR011075">
    <property type="entry name" value="TetR_C"/>
</dbReference>
<dbReference type="OrthoDB" id="9796019at2"/>